<comment type="caution">
    <text evidence="2">The sequence shown here is derived from an EMBL/GenBank/DDBJ whole genome shotgun (WGS) entry which is preliminary data.</text>
</comment>
<accession>A0A9N8DQG6</accession>
<reference evidence="2" key="1">
    <citation type="submission" date="2020-06" db="EMBL/GenBank/DDBJ databases">
        <authorList>
            <consortium name="Plant Systems Biology data submission"/>
        </authorList>
    </citation>
    <scope>NUCLEOTIDE SEQUENCE</scope>
    <source>
        <strain evidence="2">D6</strain>
    </source>
</reference>
<feature type="compositionally biased region" description="Polar residues" evidence="1">
    <location>
        <begin position="82"/>
        <end position="92"/>
    </location>
</feature>
<dbReference type="EMBL" id="CAICTM010000210">
    <property type="protein sequence ID" value="CAB9504856.1"/>
    <property type="molecule type" value="Genomic_DNA"/>
</dbReference>
<evidence type="ECO:0000313" key="3">
    <source>
        <dbReference type="Proteomes" id="UP001153069"/>
    </source>
</evidence>
<organism evidence="2 3">
    <name type="scientific">Seminavis robusta</name>
    <dbReference type="NCBI Taxonomy" id="568900"/>
    <lineage>
        <taxon>Eukaryota</taxon>
        <taxon>Sar</taxon>
        <taxon>Stramenopiles</taxon>
        <taxon>Ochrophyta</taxon>
        <taxon>Bacillariophyta</taxon>
        <taxon>Bacillariophyceae</taxon>
        <taxon>Bacillariophycidae</taxon>
        <taxon>Naviculales</taxon>
        <taxon>Naviculaceae</taxon>
        <taxon>Seminavis</taxon>
    </lineage>
</organism>
<gene>
    <name evidence="2" type="ORF">SEMRO_211_G087870.1</name>
</gene>
<evidence type="ECO:0000256" key="1">
    <source>
        <dbReference type="SAM" id="MobiDB-lite"/>
    </source>
</evidence>
<dbReference type="Proteomes" id="UP001153069">
    <property type="component" value="Unassembled WGS sequence"/>
</dbReference>
<proteinExistence type="predicted"/>
<name>A0A9N8DQG6_9STRA</name>
<evidence type="ECO:0000313" key="2">
    <source>
        <dbReference type="EMBL" id="CAB9504856.1"/>
    </source>
</evidence>
<sequence>MDCIASTTPLVSSPFGTMMNAESSRAAQGLRIQRLPPLNRVEDDEDKENTALPMQVDVSEEDSHHDNSKWTIEIFGVESSCDEATTRPSSLPSKVVDDDEELKDTTSEHGPHNNNLPTTVQHDYTAALAPPNFDVLSQAPKKKVLKFHETTQIKEIPSFRDYPMDERENMYMGTHDINVNAERNIKEFRHDGWDWKTVTEDHKYIVTEDWDSYHPATYAQMQQEEKARQGVLGMLEVAYGVAGYNFGSNVWSDDEEGDSDEEDTFIVIDDKSISPEESQQQPSRLSDYILQRSPSIDDFSDVFGFDL</sequence>
<feature type="region of interest" description="Disordered" evidence="1">
    <location>
        <begin position="81"/>
        <end position="119"/>
    </location>
</feature>
<dbReference type="AlphaFoldDB" id="A0A9N8DQG6"/>
<protein>
    <submittedName>
        <fullName evidence="2">Uncharacterized protein</fullName>
    </submittedName>
</protein>
<keyword evidence="3" id="KW-1185">Reference proteome</keyword>